<reference evidence="2" key="1">
    <citation type="submission" date="2022-07" db="EMBL/GenBank/DDBJ databases">
        <title>Genome Sequence of Leucocoprinus birnbaumii.</title>
        <authorList>
            <person name="Buettner E."/>
        </authorList>
    </citation>
    <scope>NUCLEOTIDE SEQUENCE</scope>
    <source>
        <strain evidence="2">VT141</strain>
    </source>
</reference>
<sequence length="522" mass="58827">MNVYSDESATAINLLHQEVDNLPVFHYVGSDFNCHSSVWDTSVAHHQQLAQCLVDMCLDLGVSWSRLVNHRNTLIPHNPELNGSVIDLVWTQPQPDAVNLPRLEHDHRGTSDDVLISVLLPIVEADICIIRTVVPKGSDEEKAFLGDISLGLGLVDMTGLDSNDKIEVAASAVTEVFSGAWQRHAKEVVITNRSKSWWNDECNAAIRCYRELQNPTDYTSFRWATRAAKCKFFDEKIKEIASECQRPWDLMAWVKQRNLPACEAIAYNGKSCHNMNSLWEALHSTYNAASGRQCDPAILNQLDPSPEWDWLPSSRKEMMDALLACSSQSMPGPDHVTWSHLKRTLPIKDVTEKFLAIADTCMRVGYWLSHFKESVLVIIPKLGKPTYSTPKSFRPIALLNTLGKLIGKMISTRLQFDYVKHEVFHPNQLSGIWQRSTEDAGVFLTHLVRAGWAKGLKMSIIAFNIAQFFPSLNHEMLLGILAKQGFPAHVCQFFASYLVGRGTRYLWNLFSSELKLTDMGMG</sequence>
<feature type="domain" description="Endonuclease/exonuclease/phosphatase" evidence="1">
    <location>
        <begin position="3"/>
        <end position="98"/>
    </location>
</feature>
<dbReference type="PANTHER" id="PTHR33481:SF1">
    <property type="entry name" value="ENDONUCLEASE_EXONUCLEASE_PHOSPHATASE DOMAIN-CONTAINING PROTEIN-RELATED"/>
    <property type="match status" value="1"/>
</dbReference>
<gene>
    <name evidence="2" type="ORF">NP233_g12555</name>
</gene>
<dbReference type="Pfam" id="PF14529">
    <property type="entry name" value="Exo_endo_phos_2"/>
    <property type="match status" value="1"/>
</dbReference>
<evidence type="ECO:0000259" key="1">
    <source>
        <dbReference type="Pfam" id="PF14529"/>
    </source>
</evidence>
<dbReference type="GO" id="GO:0003824">
    <property type="term" value="F:catalytic activity"/>
    <property type="evidence" value="ECO:0007669"/>
    <property type="project" value="InterPro"/>
</dbReference>
<dbReference type="Gene3D" id="3.60.10.10">
    <property type="entry name" value="Endonuclease/exonuclease/phosphatase"/>
    <property type="match status" value="1"/>
</dbReference>
<dbReference type="InterPro" id="IPR005135">
    <property type="entry name" value="Endo/exonuclease/phosphatase"/>
</dbReference>
<evidence type="ECO:0000313" key="2">
    <source>
        <dbReference type="EMBL" id="KAJ3553844.1"/>
    </source>
</evidence>
<comment type="caution">
    <text evidence="2">The sequence shown here is derived from an EMBL/GenBank/DDBJ whole genome shotgun (WGS) entry which is preliminary data.</text>
</comment>
<name>A0AAD5VFG8_9AGAR</name>
<organism evidence="2 3">
    <name type="scientific">Leucocoprinus birnbaumii</name>
    <dbReference type="NCBI Taxonomy" id="56174"/>
    <lineage>
        <taxon>Eukaryota</taxon>
        <taxon>Fungi</taxon>
        <taxon>Dikarya</taxon>
        <taxon>Basidiomycota</taxon>
        <taxon>Agaricomycotina</taxon>
        <taxon>Agaricomycetes</taxon>
        <taxon>Agaricomycetidae</taxon>
        <taxon>Agaricales</taxon>
        <taxon>Agaricineae</taxon>
        <taxon>Agaricaceae</taxon>
        <taxon>Leucocoprinus</taxon>
    </lineage>
</organism>
<dbReference type="EMBL" id="JANIEX010001861">
    <property type="protein sequence ID" value="KAJ3553844.1"/>
    <property type="molecule type" value="Genomic_DNA"/>
</dbReference>
<evidence type="ECO:0000313" key="3">
    <source>
        <dbReference type="Proteomes" id="UP001213000"/>
    </source>
</evidence>
<proteinExistence type="predicted"/>
<dbReference type="AlphaFoldDB" id="A0AAD5VFG8"/>
<dbReference type="InterPro" id="IPR036691">
    <property type="entry name" value="Endo/exonu/phosph_ase_sf"/>
</dbReference>
<accession>A0AAD5VFG8</accession>
<dbReference type="PANTHER" id="PTHR33481">
    <property type="entry name" value="REVERSE TRANSCRIPTASE"/>
    <property type="match status" value="1"/>
</dbReference>
<dbReference type="Proteomes" id="UP001213000">
    <property type="component" value="Unassembled WGS sequence"/>
</dbReference>
<protein>
    <recommendedName>
        <fullName evidence="1">Endonuclease/exonuclease/phosphatase domain-containing protein</fullName>
    </recommendedName>
</protein>
<keyword evidence="3" id="KW-1185">Reference proteome</keyword>